<dbReference type="InterPro" id="IPR037523">
    <property type="entry name" value="VOC_core"/>
</dbReference>
<organism evidence="2 3">
    <name type="scientific">Chitinophaga agrisoli</name>
    <dbReference type="NCBI Taxonomy" id="2607653"/>
    <lineage>
        <taxon>Bacteria</taxon>
        <taxon>Pseudomonadati</taxon>
        <taxon>Bacteroidota</taxon>
        <taxon>Chitinophagia</taxon>
        <taxon>Chitinophagales</taxon>
        <taxon>Chitinophagaceae</taxon>
        <taxon>Chitinophaga</taxon>
    </lineage>
</organism>
<comment type="caution">
    <text evidence="2">The sequence shown here is derived from an EMBL/GenBank/DDBJ whole genome shotgun (WGS) entry which is preliminary data.</text>
</comment>
<dbReference type="AlphaFoldDB" id="A0A5B2VPP2"/>
<reference evidence="2 3" key="1">
    <citation type="submission" date="2019-09" db="EMBL/GenBank/DDBJ databases">
        <title>Chitinophaga ginsengihumi sp. nov., isolated from soil of ginseng rhizosphere.</title>
        <authorList>
            <person name="Lee J."/>
        </authorList>
    </citation>
    <scope>NUCLEOTIDE SEQUENCE [LARGE SCALE GENOMIC DNA]</scope>
    <source>
        <strain evidence="2 3">BN140078</strain>
    </source>
</reference>
<evidence type="ECO:0000259" key="1">
    <source>
        <dbReference type="PROSITE" id="PS51819"/>
    </source>
</evidence>
<evidence type="ECO:0000313" key="2">
    <source>
        <dbReference type="EMBL" id="KAA2240648.1"/>
    </source>
</evidence>
<protein>
    <submittedName>
        <fullName evidence="2">VOC family protein</fullName>
    </submittedName>
</protein>
<dbReference type="PROSITE" id="PS51819">
    <property type="entry name" value="VOC"/>
    <property type="match status" value="1"/>
</dbReference>
<accession>A0A5B2VPP2</accession>
<keyword evidence="3" id="KW-1185">Reference proteome</keyword>
<name>A0A5B2VPP2_9BACT</name>
<sequence length="129" mass="14332">MKAPVNTLNWFEIPVNDFERARKFYNQIFEYDMQDTLMGGNRRGFLPHDQQGGGVGGAIVQGPDYIPSQRGSLVYLNAGDDLSTVLARVADAGGHVVQEKMLVSEDIELGFYAIIRDTEGNRIALHSMK</sequence>
<dbReference type="Proteomes" id="UP000324611">
    <property type="component" value="Unassembled WGS sequence"/>
</dbReference>
<dbReference type="CDD" id="cd07247">
    <property type="entry name" value="SgaA_N_like"/>
    <property type="match status" value="1"/>
</dbReference>
<dbReference type="Gene3D" id="3.10.180.10">
    <property type="entry name" value="2,3-Dihydroxybiphenyl 1,2-Dioxygenase, domain 1"/>
    <property type="match status" value="1"/>
</dbReference>
<dbReference type="PANTHER" id="PTHR33993">
    <property type="entry name" value="GLYOXALASE-RELATED"/>
    <property type="match status" value="1"/>
</dbReference>
<dbReference type="EMBL" id="VUOC01000004">
    <property type="protein sequence ID" value="KAA2240648.1"/>
    <property type="molecule type" value="Genomic_DNA"/>
</dbReference>
<feature type="domain" description="VOC" evidence="1">
    <location>
        <begin position="7"/>
        <end position="128"/>
    </location>
</feature>
<dbReference type="Pfam" id="PF00903">
    <property type="entry name" value="Glyoxalase"/>
    <property type="match status" value="1"/>
</dbReference>
<dbReference type="InterPro" id="IPR029068">
    <property type="entry name" value="Glyas_Bleomycin-R_OHBP_Dase"/>
</dbReference>
<dbReference type="RefSeq" id="WP_149841825.1">
    <property type="nucleotide sequence ID" value="NZ_VUOC01000004.1"/>
</dbReference>
<dbReference type="PANTHER" id="PTHR33993:SF2">
    <property type="entry name" value="VOC DOMAIN-CONTAINING PROTEIN"/>
    <property type="match status" value="1"/>
</dbReference>
<gene>
    <name evidence="2" type="ORF">F0L74_31355</name>
</gene>
<reference evidence="2 3" key="2">
    <citation type="submission" date="2019-09" db="EMBL/GenBank/DDBJ databases">
        <authorList>
            <person name="Jin C."/>
        </authorList>
    </citation>
    <scope>NUCLEOTIDE SEQUENCE [LARGE SCALE GENOMIC DNA]</scope>
    <source>
        <strain evidence="2 3">BN140078</strain>
    </source>
</reference>
<proteinExistence type="predicted"/>
<evidence type="ECO:0000313" key="3">
    <source>
        <dbReference type="Proteomes" id="UP000324611"/>
    </source>
</evidence>
<dbReference type="SUPFAM" id="SSF54593">
    <property type="entry name" value="Glyoxalase/Bleomycin resistance protein/Dihydroxybiphenyl dioxygenase"/>
    <property type="match status" value="1"/>
</dbReference>
<dbReference type="InterPro" id="IPR004360">
    <property type="entry name" value="Glyas_Fos-R_dOase_dom"/>
</dbReference>
<dbReference type="InterPro" id="IPR052164">
    <property type="entry name" value="Anthracycline_SecMetBiosynth"/>
</dbReference>